<evidence type="ECO:0000256" key="9">
    <source>
        <dbReference type="ARBA" id="ARBA00061569"/>
    </source>
</evidence>
<dbReference type="FunFam" id="3.40.800.20:FF:000001">
    <property type="entry name" value="Histone deacetylase"/>
    <property type="match status" value="1"/>
</dbReference>
<evidence type="ECO:0000256" key="2">
    <source>
        <dbReference type="ARBA" id="ARBA00012111"/>
    </source>
</evidence>
<dbReference type="EMBL" id="JADGJW010000034">
    <property type="protein sequence ID" value="KAJ3226526.1"/>
    <property type="molecule type" value="Genomic_DNA"/>
</dbReference>
<dbReference type="PANTHER" id="PTHR10625">
    <property type="entry name" value="HISTONE DEACETYLASE HDAC1-RELATED"/>
    <property type="match status" value="1"/>
</dbReference>
<keyword evidence="8" id="KW-0539">Nucleus</keyword>
<dbReference type="AlphaFoldDB" id="A0AAD5U6Q6"/>
<reference evidence="12" key="1">
    <citation type="submission" date="2020-05" db="EMBL/GenBank/DDBJ databases">
        <title>Phylogenomic resolution of chytrid fungi.</title>
        <authorList>
            <person name="Stajich J.E."/>
            <person name="Amses K."/>
            <person name="Simmons R."/>
            <person name="Seto K."/>
            <person name="Myers J."/>
            <person name="Bonds A."/>
            <person name="Quandt C.A."/>
            <person name="Barry K."/>
            <person name="Liu P."/>
            <person name="Grigoriev I."/>
            <person name="Longcore J.E."/>
            <person name="James T.Y."/>
        </authorList>
    </citation>
    <scope>NUCLEOTIDE SEQUENCE</scope>
    <source>
        <strain evidence="12">JEL0476</strain>
    </source>
</reference>
<organism evidence="12 13">
    <name type="scientific">Clydaea vesicula</name>
    <dbReference type="NCBI Taxonomy" id="447962"/>
    <lineage>
        <taxon>Eukaryota</taxon>
        <taxon>Fungi</taxon>
        <taxon>Fungi incertae sedis</taxon>
        <taxon>Chytridiomycota</taxon>
        <taxon>Chytridiomycota incertae sedis</taxon>
        <taxon>Chytridiomycetes</taxon>
        <taxon>Lobulomycetales</taxon>
        <taxon>Lobulomycetaceae</taxon>
        <taxon>Clydaea</taxon>
    </lineage>
</organism>
<evidence type="ECO:0000313" key="13">
    <source>
        <dbReference type="Proteomes" id="UP001211065"/>
    </source>
</evidence>
<dbReference type="GO" id="GO:0070210">
    <property type="term" value="C:Rpd3L-Expanded complex"/>
    <property type="evidence" value="ECO:0007669"/>
    <property type="project" value="TreeGrafter"/>
</dbReference>
<evidence type="ECO:0000256" key="4">
    <source>
        <dbReference type="ARBA" id="ARBA00022801"/>
    </source>
</evidence>
<protein>
    <recommendedName>
        <fullName evidence="2">histone deacetylase</fullName>
        <ecNumber evidence="2">3.5.1.98</ecNumber>
    </recommendedName>
</protein>
<gene>
    <name evidence="12" type="primary">RPD3</name>
    <name evidence="12" type="ORF">HK099_004702</name>
</gene>
<name>A0AAD5U6Q6_9FUNG</name>
<feature type="region of interest" description="Disordered" evidence="10">
    <location>
        <begin position="342"/>
        <end position="454"/>
    </location>
</feature>
<dbReference type="GO" id="GO:0031507">
    <property type="term" value="P:heterochromatin formation"/>
    <property type="evidence" value="ECO:0007669"/>
    <property type="project" value="TreeGrafter"/>
</dbReference>
<feature type="compositionally biased region" description="Polar residues" evidence="10">
    <location>
        <begin position="413"/>
        <end position="422"/>
    </location>
</feature>
<accession>A0AAD5U6Q6</accession>
<feature type="domain" description="Histone deacetylase" evidence="11">
    <location>
        <begin position="3"/>
        <end position="281"/>
    </location>
</feature>
<evidence type="ECO:0000256" key="7">
    <source>
        <dbReference type="ARBA" id="ARBA00023163"/>
    </source>
</evidence>
<dbReference type="InterPro" id="IPR037138">
    <property type="entry name" value="His_deacetylse_dom_sf"/>
</dbReference>
<proteinExistence type="inferred from homology"/>
<keyword evidence="6" id="KW-0805">Transcription regulation</keyword>
<keyword evidence="13" id="KW-1185">Reference proteome</keyword>
<comment type="similarity">
    <text evidence="9">Belongs to the histone deacetylase family. HD Type 1 subfamily.</text>
</comment>
<sequence>MTHNLVTNYGLYKKLEICRPTPATIREMTKFHTDEYIDFLYRISPENTEEIQKYQQKFNVGDDCPVFDGLFEFCALSAGGSLSAANKLNKGDSDIAINWGGGLHHAKKSEASGFCYVNDIVLGILELLKIHHRVLYIDIDIHHGDGVEEAFFTTDRVMTVSFHKYGEFFPGTGDLSDIGHGKGKNYAVNVPLKEGINDESYKNVFRPVMQHVMEFFRPGAVVLQMGADSLSGDRLGCFNLSMKGHAQALEYMKTFNVPLMVLGGGGYTIRNVARAWTYETAMAVGEELPELLPYNDYFQYYGPDFRLDVPSNNMENMNTREYLEKLKSKVIENLRHTTFAPSVQMQEVPKYNYSSDEDDDDLNDKDIKITQKASDKHRVPETELSDSEDEVGDNRKNKRSYRINPSSKEKNNVTDSSSLGNDNNKKEISTTKDVIQENNFSPTKSYISKTNGDEEKVGTIESVELTGENSEKLGNLNKEEVEKVEKLVSEDSMVIDSVENIEKMDET</sequence>
<dbReference type="GO" id="GO:0141221">
    <property type="term" value="F:histone deacetylase activity, hydrolytic mechanism"/>
    <property type="evidence" value="ECO:0007669"/>
    <property type="project" value="UniProtKB-EC"/>
</dbReference>
<dbReference type="InterPro" id="IPR000286">
    <property type="entry name" value="HDACs"/>
</dbReference>
<dbReference type="GO" id="GO:0032221">
    <property type="term" value="C:Rpd3S complex"/>
    <property type="evidence" value="ECO:0007669"/>
    <property type="project" value="UniProtKB-ARBA"/>
</dbReference>
<keyword evidence="5" id="KW-0156">Chromatin regulator</keyword>
<dbReference type="EC" id="3.5.1.98" evidence="2"/>
<comment type="subcellular location">
    <subcellularLocation>
        <location evidence="1">Nucleus</location>
    </subcellularLocation>
</comment>
<dbReference type="InterPro" id="IPR003084">
    <property type="entry name" value="HDAC_I/II"/>
</dbReference>
<dbReference type="InterPro" id="IPR023696">
    <property type="entry name" value="Ureohydrolase_dom_sf"/>
</dbReference>
<dbReference type="SUPFAM" id="SSF52768">
    <property type="entry name" value="Arginase/deacetylase"/>
    <property type="match status" value="1"/>
</dbReference>
<keyword evidence="3" id="KW-0678">Repressor</keyword>
<keyword evidence="7" id="KW-0804">Transcription</keyword>
<dbReference type="Gene3D" id="3.40.800.20">
    <property type="entry name" value="Histone deacetylase domain"/>
    <property type="match status" value="1"/>
</dbReference>
<evidence type="ECO:0000256" key="1">
    <source>
        <dbReference type="ARBA" id="ARBA00004123"/>
    </source>
</evidence>
<dbReference type="PANTHER" id="PTHR10625:SF10">
    <property type="entry name" value="HISTONE DEACETYLASE HDAC1"/>
    <property type="match status" value="1"/>
</dbReference>
<evidence type="ECO:0000256" key="3">
    <source>
        <dbReference type="ARBA" id="ARBA00022491"/>
    </source>
</evidence>
<evidence type="ECO:0000259" key="11">
    <source>
        <dbReference type="Pfam" id="PF00850"/>
    </source>
</evidence>
<comment type="caution">
    <text evidence="12">The sequence shown here is derived from an EMBL/GenBank/DDBJ whole genome shotgun (WGS) entry which is preliminary data.</text>
</comment>
<feature type="compositionally biased region" description="Basic and acidic residues" evidence="10">
    <location>
        <begin position="364"/>
        <end position="381"/>
    </location>
</feature>
<evidence type="ECO:0000256" key="8">
    <source>
        <dbReference type="ARBA" id="ARBA00023242"/>
    </source>
</evidence>
<evidence type="ECO:0000313" key="12">
    <source>
        <dbReference type="EMBL" id="KAJ3226526.1"/>
    </source>
</evidence>
<evidence type="ECO:0000256" key="10">
    <source>
        <dbReference type="SAM" id="MobiDB-lite"/>
    </source>
</evidence>
<dbReference type="InterPro" id="IPR023801">
    <property type="entry name" value="His_deacetylse_dom"/>
</dbReference>
<evidence type="ECO:0000256" key="6">
    <source>
        <dbReference type="ARBA" id="ARBA00023015"/>
    </source>
</evidence>
<dbReference type="PRINTS" id="PR01270">
    <property type="entry name" value="HDASUPER"/>
</dbReference>
<evidence type="ECO:0000256" key="5">
    <source>
        <dbReference type="ARBA" id="ARBA00022853"/>
    </source>
</evidence>
<dbReference type="Pfam" id="PF00850">
    <property type="entry name" value="Hist_deacetyl"/>
    <property type="match status" value="1"/>
</dbReference>
<dbReference type="Proteomes" id="UP001211065">
    <property type="component" value="Unassembled WGS sequence"/>
</dbReference>
<feature type="compositionally biased region" description="Polar residues" evidence="10">
    <location>
        <begin position="431"/>
        <end position="450"/>
    </location>
</feature>
<dbReference type="PRINTS" id="PR01271">
    <property type="entry name" value="HISDACETLASE"/>
</dbReference>
<keyword evidence="4" id="KW-0378">Hydrolase</keyword>